<dbReference type="EMBL" id="JAGGLT010000002">
    <property type="protein sequence ID" value="MBP2070752.1"/>
    <property type="molecule type" value="Genomic_DNA"/>
</dbReference>
<organism evidence="2 3">
    <name type="scientific">Thermoanaerobacterium butyriciformans</name>
    <dbReference type="NCBI Taxonomy" id="1702242"/>
    <lineage>
        <taxon>Bacteria</taxon>
        <taxon>Bacillati</taxon>
        <taxon>Bacillota</taxon>
        <taxon>Clostridia</taxon>
        <taxon>Thermoanaerobacterales</taxon>
        <taxon>Thermoanaerobacteraceae</taxon>
        <taxon>Thermoanaerobacterium</taxon>
    </lineage>
</organism>
<protein>
    <submittedName>
        <fullName evidence="2">Uncharacterized protein</fullName>
    </submittedName>
</protein>
<proteinExistence type="predicted"/>
<keyword evidence="1" id="KW-0472">Membrane</keyword>
<name>A0ABS4NAR2_9THEO</name>
<evidence type="ECO:0000256" key="1">
    <source>
        <dbReference type="SAM" id="Phobius"/>
    </source>
</evidence>
<evidence type="ECO:0000313" key="2">
    <source>
        <dbReference type="EMBL" id="MBP2070752.1"/>
    </source>
</evidence>
<reference evidence="2" key="1">
    <citation type="submission" date="2021-03" db="EMBL/GenBank/DDBJ databases">
        <title>Genomic Encyclopedia of Type Strains, Phase IV (KMG-IV): sequencing the most valuable type-strain genomes for metagenomic binning, comparative biology and taxonomic classification.</title>
        <authorList>
            <person name="Goeker M."/>
        </authorList>
    </citation>
    <scope>NUCLEOTIDE SEQUENCE</scope>
    <source>
        <strain evidence="2">DSM 101588</strain>
    </source>
</reference>
<evidence type="ECO:0000313" key="3">
    <source>
        <dbReference type="Proteomes" id="UP001166402"/>
    </source>
</evidence>
<keyword evidence="1" id="KW-0812">Transmembrane</keyword>
<sequence>MKKRTVTPEQVPHTLKELHEYCTATLIDMIFELFGYNANVITLVYWTILALLLGMKLLYLK</sequence>
<accession>A0ABS4NAR2</accession>
<comment type="caution">
    <text evidence="2">The sequence shown here is derived from an EMBL/GenBank/DDBJ whole genome shotgun (WGS) entry which is preliminary data.</text>
</comment>
<gene>
    <name evidence="2" type="ORF">J2Z80_000250</name>
</gene>
<keyword evidence="1" id="KW-1133">Transmembrane helix</keyword>
<feature type="transmembrane region" description="Helical" evidence="1">
    <location>
        <begin position="38"/>
        <end position="59"/>
    </location>
</feature>
<dbReference type="Proteomes" id="UP001166402">
    <property type="component" value="Unassembled WGS sequence"/>
</dbReference>
<dbReference type="RefSeq" id="WP_209452731.1">
    <property type="nucleotide sequence ID" value="NZ_JAGGLT010000002.1"/>
</dbReference>
<keyword evidence="3" id="KW-1185">Reference proteome</keyword>